<organism evidence="1 2">
    <name type="scientific">Methylobacterium adhaesivum</name>
    <dbReference type="NCBI Taxonomy" id="333297"/>
    <lineage>
        <taxon>Bacteria</taxon>
        <taxon>Pseudomonadati</taxon>
        <taxon>Pseudomonadota</taxon>
        <taxon>Alphaproteobacteria</taxon>
        <taxon>Hyphomicrobiales</taxon>
        <taxon>Methylobacteriaceae</taxon>
        <taxon>Methylobacterium</taxon>
    </lineage>
</organism>
<dbReference type="EMBL" id="JAUFPX010000015">
    <property type="protein sequence ID" value="MDN3592098.1"/>
    <property type="molecule type" value="Genomic_DNA"/>
</dbReference>
<name>A0ABT8BIV9_9HYPH</name>
<keyword evidence="2" id="KW-1185">Reference proteome</keyword>
<gene>
    <name evidence="1" type="ORF">QWZ12_15985</name>
</gene>
<evidence type="ECO:0000313" key="1">
    <source>
        <dbReference type="EMBL" id="MDN3592098.1"/>
    </source>
</evidence>
<comment type="caution">
    <text evidence="1">The sequence shown here is derived from an EMBL/GenBank/DDBJ whole genome shotgun (WGS) entry which is preliminary data.</text>
</comment>
<protein>
    <submittedName>
        <fullName evidence="1">Uncharacterized protein</fullName>
    </submittedName>
</protein>
<sequence>MIEWSTPEGHFATARIGAVQVAVVRRDRDHALAVYYLGERGTSRHENAEEARRHVEAYVAHWLLSAGLQRAPMRAAA</sequence>
<reference evidence="2" key="1">
    <citation type="journal article" date="2019" name="Int. J. Syst. Evol. Microbiol.">
        <title>The Global Catalogue of Microorganisms (GCM) 10K type strain sequencing project: providing services to taxonomists for standard genome sequencing and annotation.</title>
        <authorList>
            <consortium name="The Broad Institute Genomics Platform"/>
            <consortium name="The Broad Institute Genome Sequencing Center for Infectious Disease"/>
            <person name="Wu L."/>
            <person name="Ma J."/>
        </authorList>
    </citation>
    <scope>NUCLEOTIDE SEQUENCE [LARGE SCALE GENOMIC DNA]</scope>
    <source>
        <strain evidence="2">CECT 7069</strain>
    </source>
</reference>
<proteinExistence type="predicted"/>
<dbReference type="RefSeq" id="WP_238226188.1">
    <property type="nucleotide sequence ID" value="NZ_BPQD01000016.1"/>
</dbReference>
<dbReference type="Proteomes" id="UP001224644">
    <property type="component" value="Unassembled WGS sequence"/>
</dbReference>
<accession>A0ABT8BIV9</accession>
<evidence type="ECO:0000313" key="2">
    <source>
        <dbReference type="Proteomes" id="UP001224644"/>
    </source>
</evidence>